<accession>A0ABN7WT01</accession>
<gene>
    <name evidence="1" type="ORF">GMARGA_LOCUS34754</name>
</gene>
<reference evidence="1 2" key="1">
    <citation type="submission" date="2021-06" db="EMBL/GenBank/DDBJ databases">
        <authorList>
            <person name="Kallberg Y."/>
            <person name="Tangrot J."/>
            <person name="Rosling A."/>
        </authorList>
    </citation>
    <scope>NUCLEOTIDE SEQUENCE [LARGE SCALE GENOMIC DNA]</scope>
    <source>
        <strain evidence="1 2">120-4 pot B 10/14</strain>
    </source>
</reference>
<feature type="non-terminal residue" evidence="1">
    <location>
        <position position="176"/>
    </location>
</feature>
<dbReference type="EMBL" id="CAJVQB010062032">
    <property type="protein sequence ID" value="CAG8840103.1"/>
    <property type="molecule type" value="Genomic_DNA"/>
</dbReference>
<proteinExistence type="predicted"/>
<organism evidence="1 2">
    <name type="scientific">Gigaspora margarita</name>
    <dbReference type="NCBI Taxonomy" id="4874"/>
    <lineage>
        <taxon>Eukaryota</taxon>
        <taxon>Fungi</taxon>
        <taxon>Fungi incertae sedis</taxon>
        <taxon>Mucoromycota</taxon>
        <taxon>Glomeromycotina</taxon>
        <taxon>Glomeromycetes</taxon>
        <taxon>Diversisporales</taxon>
        <taxon>Gigasporaceae</taxon>
        <taxon>Gigaspora</taxon>
    </lineage>
</organism>
<dbReference type="Proteomes" id="UP000789901">
    <property type="component" value="Unassembled WGS sequence"/>
</dbReference>
<comment type="caution">
    <text evidence="1">The sequence shown here is derived from an EMBL/GenBank/DDBJ whole genome shotgun (WGS) entry which is preliminary data.</text>
</comment>
<protein>
    <submittedName>
        <fullName evidence="1">37798_t:CDS:1</fullName>
    </submittedName>
</protein>
<evidence type="ECO:0000313" key="1">
    <source>
        <dbReference type="EMBL" id="CAG8840103.1"/>
    </source>
</evidence>
<name>A0ABN7WT01_GIGMA</name>
<keyword evidence="2" id="KW-1185">Reference proteome</keyword>
<evidence type="ECO:0000313" key="2">
    <source>
        <dbReference type="Proteomes" id="UP000789901"/>
    </source>
</evidence>
<sequence length="176" mass="20290">MPKIQLHSNPVAKYIYNQDIGDLLSIVNNTNTNDEKLQNLKYSGQFSDFLVILASLSPRAYNIFRQNFTDHVIQNIRLYYKHSLFALHNSELCFENIAQVKRLVDTIKYTGPIIAMSNNTKLKERLGFSFLYSCIVSLTLSTELTKVSSYKDIYQIVDMIKSHNAIASQVRIYLLQ</sequence>